<dbReference type="InterPro" id="IPR017452">
    <property type="entry name" value="GPCR_Rhodpsn_7TM"/>
</dbReference>
<accession>A0A6A1Q5B8</accession>
<evidence type="ECO:0000259" key="13">
    <source>
        <dbReference type="PROSITE" id="PS50262"/>
    </source>
</evidence>
<dbReference type="PRINTS" id="PR00245">
    <property type="entry name" value="OLFACTORYR"/>
</dbReference>
<keyword evidence="7 12" id="KW-1133">Transmembrane helix</keyword>
<keyword evidence="10" id="KW-0807">Transducer</keyword>
<feature type="transmembrane region" description="Helical" evidence="12">
    <location>
        <begin position="219"/>
        <end position="241"/>
    </location>
</feature>
<evidence type="ECO:0000256" key="9">
    <source>
        <dbReference type="ARBA" id="ARBA00023136"/>
    </source>
</evidence>
<dbReference type="GO" id="GO:0005634">
    <property type="term" value="C:nucleus"/>
    <property type="evidence" value="ECO:0007669"/>
    <property type="project" value="UniProtKB-SubCell"/>
</dbReference>
<keyword evidence="6" id="KW-0552">Olfaction</keyword>
<gene>
    <name evidence="15" type="ORF">E2I00_019795</name>
</gene>
<evidence type="ECO:0008006" key="17">
    <source>
        <dbReference type="Google" id="ProtNLM"/>
    </source>
</evidence>
<dbReference type="Proteomes" id="UP000437017">
    <property type="component" value="Unassembled WGS sequence"/>
</dbReference>
<evidence type="ECO:0000256" key="2">
    <source>
        <dbReference type="ARBA" id="ARBA00004651"/>
    </source>
</evidence>
<dbReference type="InterPro" id="IPR038269">
    <property type="entry name" value="SCAN_sf"/>
</dbReference>
<evidence type="ECO:0000313" key="15">
    <source>
        <dbReference type="EMBL" id="KAB0402850.1"/>
    </source>
</evidence>
<dbReference type="Gene3D" id="1.10.4020.10">
    <property type="entry name" value="DNA breaking-rejoining enzymes"/>
    <property type="match status" value="1"/>
</dbReference>
<evidence type="ECO:0000256" key="8">
    <source>
        <dbReference type="ARBA" id="ARBA00023040"/>
    </source>
</evidence>
<reference evidence="15 16" key="1">
    <citation type="journal article" date="2019" name="PLoS ONE">
        <title>Genomic analyses reveal an absence of contemporary introgressive admixture between fin whales and blue whales, despite known hybrids.</title>
        <authorList>
            <person name="Westbury M.V."/>
            <person name="Petersen B."/>
            <person name="Lorenzen E.D."/>
        </authorList>
    </citation>
    <scope>NUCLEOTIDE SEQUENCE [LARGE SCALE GENOMIC DNA]</scope>
    <source>
        <strain evidence="15">FinWhale-01</strain>
    </source>
</reference>
<dbReference type="EMBL" id="SGJD01000931">
    <property type="protein sequence ID" value="KAB0402850.1"/>
    <property type="molecule type" value="Genomic_DNA"/>
</dbReference>
<dbReference type="AlphaFoldDB" id="A0A6A1Q5B8"/>
<dbReference type="SMART" id="SM00431">
    <property type="entry name" value="SCAN"/>
    <property type="match status" value="1"/>
</dbReference>
<dbReference type="Pfam" id="PF13853">
    <property type="entry name" value="7tm_4"/>
    <property type="match status" value="2"/>
</dbReference>
<dbReference type="PRINTS" id="PR00237">
    <property type="entry name" value="GPCRRHODOPSN"/>
</dbReference>
<keyword evidence="16" id="KW-1185">Reference proteome</keyword>
<evidence type="ECO:0000256" key="7">
    <source>
        <dbReference type="ARBA" id="ARBA00022989"/>
    </source>
</evidence>
<dbReference type="GO" id="GO:0004984">
    <property type="term" value="F:olfactory receptor activity"/>
    <property type="evidence" value="ECO:0007669"/>
    <property type="project" value="InterPro"/>
</dbReference>
<evidence type="ECO:0000256" key="5">
    <source>
        <dbReference type="ARBA" id="ARBA00022692"/>
    </source>
</evidence>
<dbReference type="GO" id="GO:0004930">
    <property type="term" value="F:G protein-coupled receptor activity"/>
    <property type="evidence" value="ECO:0007669"/>
    <property type="project" value="UniProtKB-KW"/>
</dbReference>
<dbReference type="InterPro" id="IPR003309">
    <property type="entry name" value="SCAN_dom"/>
</dbReference>
<feature type="transmembrane region" description="Helical" evidence="12">
    <location>
        <begin position="103"/>
        <end position="121"/>
    </location>
</feature>
<keyword evidence="3" id="KW-1003">Cell membrane</keyword>
<dbReference type="Pfam" id="PF02023">
    <property type="entry name" value="SCAN"/>
    <property type="match status" value="1"/>
</dbReference>
<dbReference type="GO" id="GO:0005886">
    <property type="term" value="C:plasma membrane"/>
    <property type="evidence" value="ECO:0007669"/>
    <property type="project" value="UniProtKB-SubCell"/>
</dbReference>
<dbReference type="PROSITE" id="PS50262">
    <property type="entry name" value="G_PROTEIN_RECEP_F1_2"/>
    <property type="match status" value="1"/>
</dbReference>
<evidence type="ECO:0000256" key="4">
    <source>
        <dbReference type="ARBA" id="ARBA00022606"/>
    </source>
</evidence>
<evidence type="ECO:0000256" key="6">
    <source>
        <dbReference type="ARBA" id="ARBA00022725"/>
    </source>
</evidence>
<evidence type="ECO:0000256" key="1">
    <source>
        <dbReference type="ARBA" id="ARBA00003929"/>
    </source>
</evidence>
<evidence type="ECO:0000256" key="12">
    <source>
        <dbReference type="SAM" id="Phobius"/>
    </source>
</evidence>
<evidence type="ECO:0000256" key="11">
    <source>
        <dbReference type="PROSITE-ProRule" id="PRU00187"/>
    </source>
</evidence>
<keyword evidence="11" id="KW-0539">Nucleus</keyword>
<feature type="transmembrane region" description="Helical" evidence="12">
    <location>
        <begin position="291"/>
        <end position="312"/>
    </location>
</feature>
<dbReference type="SUPFAM" id="SSF81321">
    <property type="entry name" value="Family A G protein-coupled receptor-like"/>
    <property type="match status" value="1"/>
</dbReference>
<dbReference type="OrthoDB" id="9975554at2759"/>
<keyword evidence="4" id="KW-0716">Sensory transduction</keyword>
<proteinExistence type="predicted"/>
<comment type="caution">
    <text evidence="15">The sequence shown here is derived from an EMBL/GenBank/DDBJ whole genome shotgun (WGS) entry which is preliminary data.</text>
</comment>
<feature type="domain" description="G-protein coupled receptors family 1 profile" evidence="13">
    <location>
        <begin position="154"/>
        <end position="310"/>
    </location>
</feature>
<keyword evidence="8" id="KW-0675">Receptor</keyword>
<feature type="transmembrane region" description="Helical" evidence="12">
    <location>
        <begin position="253"/>
        <end position="279"/>
    </location>
</feature>
<keyword evidence="5 12" id="KW-0812">Transmembrane</keyword>
<feature type="domain" description="SCAN box" evidence="14">
    <location>
        <begin position="335"/>
        <end position="412"/>
    </location>
</feature>
<evidence type="ECO:0000313" key="16">
    <source>
        <dbReference type="Proteomes" id="UP000437017"/>
    </source>
</evidence>
<dbReference type="Gene3D" id="1.20.1070.10">
    <property type="entry name" value="Rhodopsin 7-helix transmembrane proteins"/>
    <property type="match status" value="1"/>
</dbReference>
<dbReference type="PANTHER" id="PTHR26453">
    <property type="entry name" value="OLFACTORY RECEPTOR"/>
    <property type="match status" value="1"/>
</dbReference>
<sequence>MSRLQAETGGKKTKGLAQFALLELEQYHKHSIGGKTGVSQQNSMKHMNESFPEDFILMGFTKYPWLDLPLFFALLISYMFTLLGNVAIILVSQIDSQLQSPMYFFLTSLSFLDLCFTSTALPQKLFNLGGGAQEEHHLYRLYDLGLCISLARLYSVIMNHKLCWQLSSTVWLIGLANSLLQSTLTVQLPLCGNQELDHFFCELPSLIKMACVDTTVSELTVVATFLIMGPLSMILVSYSYIAQAVFQIPSADGRLMVFNTCSSHLLVVSLFYGSGIYIYMQPSGDSPQDVIKVLMLFYCVIIPMANPFIYTLRNKDVKGALRRLLKRAILSKRIRFCYQETPGHREALSQLQELCCQWLSPENHKKEQILHLLVLEQLLTILPEELQAWVREHHPLNGDEAMSLLGDLERELDDPEFRVGRGRMFCCGNQTIKLTTFNSLGTSQAGGQEMLWQEVISLGAAQQSPSCQLWHVETLLKHDSIFTKYRKY</sequence>
<keyword evidence="9 12" id="KW-0472">Membrane</keyword>
<evidence type="ECO:0000256" key="10">
    <source>
        <dbReference type="ARBA" id="ARBA00023224"/>
    </source>
</evidence>
<dbReference type="InterPro" id="IPR000725">
    <property type="entry name" value="Olfact_rcpt"/>
</dbReference>
<name>A0A6A1Q5B8_BALPH</name>
<protein>
    <recommendedName>
        <fullName evidence="17">G-protein coupled receptors family 1 profile domain-containing protein</fullName>
    </recommendedName>
</protein>
<organism evidence="15 16">
    <name type="scientific">Balaenoptera physalus</name>
    <name type="common">Fin whale</name>
    <name type="synonym">Balaena physalus</name>
    <dbReference type="NCBI Taxonomy" id="9770"/>
    <lineage>
        <taxon>Eukaryota</taxon>
        <taxon>Metazoa</taxon>
        <taxon>Chordata</taxon>
        <taxon>Craniata</taxon>
        <taxon>Vertebrata</taxon>
        <taxon>Euteleostomi</taxon>
        <taxon>Mammalia</taxon>
        <taxon>Eutheria</taxon>
        <taxon>Laurasiatheria</taxon>
        <taxon>Artiodactyla</taxon>
        <taxon>Whippomorpha</taxon>
        <taxon>Cetacea</taxon>
        <taxon>Mysticeti</taxon>
        <taxon>Balaenopteridae</taxon>
        <taxon>Balaenoptera</taxon>
    </lineage>
</organism>
<feature type="transmembrane region" description="Helical" evidence="12">
    <location>
        <begin position="70"/>
        <end position="91"/>
    </location>
</feature>
<dbReference type="InterPro" id="IPR000276">
    <property type="entry name" value="GPCR_Rhodpsn"/>
</dbReference>
<comment type="function">
    <text evidence="1">Putative odorant or sperm cell receptor.</text>
</comment>
<comment type="subcellular location">
    <subcellularLocation>
        <location evidence="2">Cell membrane</location>
        <topology evidence="2">Multi-pass membrane protein</topology>
    </subcellularLocation>
    <subcellularLocation>
        <location evidence="11">Nucleus</location>
    </subcellularLocation>
</comment>
<dbReference type="SUPFAM" id="SSF47353">
    <property type="entry name" value="Retrovirus capsid dimerization domain-like"/>
    <property type="match status" value="1"/>
</dbReference>
<evidence type="ECO:0000256" key="3">
    <source>
        <dbReference type="ARBA" id="ARBA00022475"/>
    </source>
</evidence>
<dbReference type="PROSITE" id="PS50804">
    <property type="entry name" value="SCAN_BOX"/>
    <property type="match status" value="1"/>
</dbReference>
<keyword evidence="8" id="KW-0297">G-protein coupled receptor</keyword>
<evidence type="ECO:0000259" key="14">
    <source>
        <dbReference type="PROSITE" id="PS50804"/>
    </source>
</evidence>
<dbReference type="FunFam" id="1.10.4020.10:FF:000001">
    <property type="entry name" value="zinc finger protein 263 isoform X1"/>
    <property type="match status" value="1"/>
</dbReference>